<dbReference type="HAMAP" id="MF_01963">
    <property type="entry name" value="MTAP"/>
    <property type="match status" value="1"/>
</dbReference>
<feature type="site" description="Important for substrate specificity" evidence="3">
    <location>
        <position position="219"/>
    </location>
</feature>
<dbReference type="CDD" id="cd09010">
    <property type="entry name" value="MTAP_SsMTAPII_like_MTIP"/>
    <property type="match status" value="1"/>
</dbReference>
<dbReference type="PANTHER" id="PTHR42679">
    <property type="entry name" value="S-METHYL-5'-THIOADENOSINE PHOSPHORYLASE"/>
    <property type="match status" value="1"/>
</dbReference>
<dbReference type="SUPFAM" id="SSF53167">
    <property type="entry name" value="Purine and uridine phosphorylases"/>
    <property type="match status" value="1"/>
</dbReference>
<dbReference type="InterPro" id="IPR035994">
    <property type="entry name" value="Nucleoside_phosphorylase_sf"/>
</dbReference>
<dbReference type="EMBL" id="AAQH01000002">
    <property type="protein sequence ID" value="EAT13237.1"/>
    <property type="molecule type" value="Genomic_DNA"/>
</dbReference>
<dbReference type="UniPathway" id="UPA00606"/>
<evidence type="ECO:0000313" key="5">
    <source>
        <dbReference type="EMBL" id="EAT13237.1"/>
    </source>
</evidence>
<dbReference type="EC" id="2.4.2.1" evidence="3"/>
<comment type="caution">
    <text evidence="3">Lacks conserved residue(s) required for the propagation of feature annotation.</text>
</comment>
<dbReference type="Proteomes" id="UP000004263">
    <property type="component" value="Unassembled WGS sequence"/>
</dbReference>
<comment type="miscellaneous">
    <text evidence="3">Although this enzyme belongs to the family of MTA phosphorylases based on sequence homology, it lacks several conserved amino acids in the substrate binding pocket that confer specificity towards MTA.</text>
</comment>
<name>Q1N541_9GAMM</name>
<dbReference type="Pfam" id="PF01048">
    <property type="entry name" value="PNP_UDP_1"/>
    <property type="match status" value="1"/>
</dbReference>
<comment type="pathway">
    <text evidence="3">Purine metabolism; purine nucleoside salvage.</text>
</comment>
<dbReference type="STRING" id="207949.RED65_00715"/>
<dbReference type="InterPro" id="IPR018099">
    <property type="entry name" value="Purine_phosphorylase-2_CS"/>
</dbReference>
<evidence type="ECO:0000256" key="2">
    <source>
        <dbReference type="ARBA" id="ARBA00022679"/>
    </source>
</evidence>
<feature type="site" description="Important for substrate specificity" evidence="3">
    <location>
        <position position="165"/>
    </location>
</feature>
<dbReference type="OrthoDB" id="1523230at2"/>
<dbReference type="GO" id="GO:0006166">
    <property type="term" value="P:purine ribonucleoside salvage"/>
    <property type="evidence" value="ECO:0007669"/>
    <property type="project" value="UniProtKB-UniRule"/>
</dbReference>
<evidence type="ECO:0000256" key="3">
    <source>
        <dbReference type="HAMAP-Rule" id="MF_01963"/>
    </source>
</evidence>
<dbReference type="AlphaFoldDB" id="Q1N541"/>
<feature type="domain" description="Nucleoside phosphorylase" evidence="4">
    <location>
        <begin position="5"/>
        <end position="241"/>
    </location>
</feature>
<dbReference type="HOGENOM" id="CLU_054456_0_2_6"/>
<keyword evidence="1 3" id="KW-0328">Glycosyltransferase</keyword>
<keyword evidence="2 3" id="KW-0808">Transferase</keyword>
<comment type="subunit">
    <text evidence="3">Homohexamer. Dimer of a homotrimer.</text>
</comment>
<comment type="catalytic activity">
    <reaction evidence="3">
        <text>a purine D-ribonucleoside + phosphate = a purine nucleobase + alpha-D-ribose 1-phosphate</text>
        <dbReference type="Rhea" id="RHEA:19805"/>
        <dbReference type="ChEBI" id="CHEBI:26386"/>
        <dbReference type="ChEBI" id="CHEBI:43474"/>
        <dbReference type="ChEBI" id="CHEBI:57720"/>
        <dbReference type="ChEBI" id="CHEBI:142355"/>
        <dbReference type="EC" id="2.4.2.1"/>
    </reaction>
</comment>
<dbReference type="GO" id="GO:0005829">
    <property type="term" value="C:cytosol"/>
    <property type="evidence" value="ECO:0007669"/>
    <property type="project" value="TreeGrafter"/>
</dbReference>
<evidence type="ECO:0000256" key="1">
    <source>
        <dbReference type="ARBA" id="ARBA00022676"/>
    </source>
</evidence>
<comment type="caution">
    <text evidence="5">The sequence shown here is derived from an EMBL/GenBank/DDBJ whole genome shotgun (WGS) entry which is preliminary data.</text>
</comment>
<dbReference type="GO" id="GO:0017061">
    <property type="term" value="F:S-methyl-5-thioadenosine phosphorylase activity"/>
    <property type="evidence" value="ECO:0007669"/>
    <property type="project" value="InterPro"/>
</dbReference>
<dbReference type="NCBIfam" id="NF006599">
    <property type="entry name" value="PRK09136.1"/>
    <property type="match status" value="1"/>
</dbReference>
<keyword evidence="6" id="KW-1185">Reference proteome</keyword>
<accession>Q1N541</accession>
<gene>
    <name evidence="5" type="ORF">RED65_00715</name>
</gene>
<feature type="binding site" evidence="3">
    <location>
        <position position="183"/>
    </location>
    <ligand>
        <name>substrate</name>
    </ligand>
</feature>
<keyword evidence="3" id="KW-0660">Purine salvage</keyword>
<dbReference type="RefSeq" id="WP_007017621.1">
    <property type="nucleotide sequence ID" value="NZ_CH724114.1"/>
</dbReference>
<protein>
    <recommendedName>
        <fullName evidence="3">Purine nucleoside phosphorylase</fullName>
        <shortName evidence="3">PNP</shortName>
        <ecNumber evidence="3">2.4.2.1</ecNumber>
    </recommendedName>
</protein>
<reference evidence="5 6" key="1">
    <citation type="submission" date="2006-03" db="EMBL/GenBank/DDBJ databases">
        <authorList>
            <person name="Pinhassi J."/>
            <person name="Pedros-Alio C."/>
            <person name="Ferriera S."/>
            <person name="Johnson J."/>
            <person name="Kravitz S."/>
            <person name="Halpern A."/>
            <person name="Remington K."/>
            <person name="Beeson K."/>
            <person name="Tran B."/>
            <person name="Rogers Y.-H."/>
            <person name="Friedman R."/>
            <person name="Venter J.C."/>
        </authorList>
    </citation>
    <scope>NUCLEOTIDE SEQUENCE [LARGE SCALE GENOMIC DNA]</scope>
    <source>
        <strain evidence="5 6">RED65</strain>
    </source>
</reference>
<comment type="function">
    <text evidence="3">Purine nucleoside phosphorylase involved in purine salvage.</text>
</comment>
<sequence>MTLTAIIGGTGLNHIPELEDKLELSVATELGEVNVVKATWQGCPVVFLARHGNPHKIPPHKINYRANLLALEQLNVTQIIAVNAVGGIHEAMGPETICLPDQIIDYTHGREATFFDGEFRALDHIDFSHPYSSAMREKLLMASQIANIDVFSQGVYGATQGPRLETAAEIRSMREDGCDVVGMTGMPEAALARELNIPYASVCLIVNWGAGMTQTPITMNEIKAVLESGMHRVRNLVQTFLSMSLH</sequence>
<organism evidence="5 6">
    <name type="scientific">Bermanella marisrubri</name>
    <dbReference type="NCBI Taxonomy" id="207949"/>
    <lineage>
        <taxon>Bacteria</taxon>
        <taxon>Pseudomonadati</taxon>
        <taxon>Pseudomonadota</taxon>
        <taxon>Gammaproteobacteria</taxon>
        <taxon>Oceanospirillales</taxon>
        <taxon>Oceanospirillaceae</taxon>
        <taxon>Bermanella</taxon>
    </lineage>
</organism>
<dbReference type="GO" id="GO:0019509">
    <property type="term" value="P:L-methionine salvage from methylthioadenosine"/>
    <property type="evidence" value="ECO:0007669"/>
    <property type="project" value="TreeGrafter"/>
</dbReference>
<dbReference type="PANTHER" id="PTHR42679:SF2">
    <property type="entry name" value="S-METHYL-5'-THIOADENOSINE PHOSPHORYLASE"/>
    <property type="match status" value="1"/>
</dbReference>
<dbReference type="PROSITE" id="PS01240">
    <property type="entry name" value="PNP_MTAP_2"/>
    <property type="match status" value="1"/>
</dbReference>
<evidence type="ECO:0000259" key="4">
    <source>
        <dbReference type="Pfam" id="PF01048"/>
    </source>
</evidence>
<feature type="binding site" evidence="3">
    <location>
        <position position="184"/>
    </location>
    <ligand>
        <name>phosphate</name>
        <dbReference type="ChEBI" id="CHEBI:43474"/>
    </ligand>
</feature>
<feature type="binding site" evidence="3">
    <location>
        <begin position="50"/>
        <end position="51"/>
    </location>
    <ligand>
        <name>phosphate</name>
        <dbReference type="ChEBI" id="CHEBI:43474"/>
    </ligand>
</feature>
<feature type="binding site" evidence="3">
    <location>
        <position position="10"/>
    </location>
    <ligand>
        <name>phosphate</name>
        <dbReference type="ChEBI" id="CHEBI:43474"/>
    </ligand>
</feature>
<dbReference type="InterPro" id="IPR010044">
    <property type="entry name" value="MTAP"/>
</dbReference>
<proteinExistence type="inferred from homology"/>
<comment type="similarity">
    <text evidence="3">Belongs to the PNP/MTAP phosphorylase family. MTAP subfamily.</text>
</comment>
<dbReference type="Gene3D" id="3.40.50.1580">
    <property type="entry name" value="Nucleoside phosphorylase domain"/>
    <property type="match status" value="1"/>
</dbReference>
<dbReference type="InterPro" id="IPR000845">
    <property type="entry name" value="Nucleoside_phosphorylase_d"/>
</dbReference>
<evidence type="ECO:0000313" key="6">
    <source>
        <dbReference type="Proteomes" id="UP000004263"/>
    </source>
</evidence>